<reference evidence="1 2" key="1">
    <citation type="journal article" date="2018" name="Sci. Rep.">
        <title>Comparative genomics provides insights into the lifestyle and reveals functional heterogeneity of dark septate endophytic fungi.</title>
        <authorList>
            <person name="Knapp D.G."/>
            <person name="Nemeth J.B."/>
            <person name="Barry K."/>
            <person name="Hainaut M."/>
            <person name="Henrissat B."/>
            <person name="Johnson J."/>
            <person name="Kuo A."/>
            <person name="Lim J.H.P."/>
            <person name="Lipzen A."/>
            <person name="Nolan M."/>
            <person name="Ohm R.A."/>
            <person name="Tamas L."/>
            <person name="Grigoriev I.V."/>
            <person name="Spatafora J.W."/>
            <person name="Nagy L.G."/>
            <person name="Kovacs G.M."/>
        </authorList>
    </citation>
    <scope>NUCLEOTIDE SEQUENCE [LARGE SCALE GENOMIC DNA]</scope>
    <source>
        <strain evidence="1 2">DSE2036</strain>
    </source>
</reference>
<protein>
    <submittedName>
        <fullName evidence="1">Uncharacterized protein</fullName>
    </submittedName>
</protein>
<name>A0A2V1DV08_9PLEO</name>
<dbReference type="EMBL" id="KZ805350">
    <property type="protein sequence ID" value="PVI01896.1"/>
    <property type="molecule type" value="Genomic_DNA"/>
</dbReference>
<dbReference type="AlphaFoldDB" id="A0A2V1DV08"/>
<dbReference type="Proteomes" id="UP000244855">
    <property type="component" value="Unassembled WGS sequence"/>
</dbReference>
<keyword evidence="2" id="KW-1185">Reference proteome</keyword>
<evidence type="ECO:0000313" key="2">
    <source>
        <dbReference type="Proteomes" id="UP000244855"/>
    </source>
</evidence>
<sequence length="248" mass="29209">MKQDSKHPDVFDISKAVIELLPRELRDQIYTYVIGVSRGRTTICDGKLPHYLRSICNTMQSHHSFWNPISLHNYIDPSRVDKRMALEIVENYYATTTFYYDYHELYLMHKFLTVDCFGLNLQPADFVRSIEIVLDEAYKCRCNAKALLFHKLLPEQDCSPETAIQECFYQLFRLKANFVRIKVILYDVRGLRNVKSQQELLMILHPILCELDRKGHHVVLEIFSAWGSEWSLEGFSEMSLEHLLQITR</sequence>
<organism evidence="1 2">
    <name type="scientific">Periconia macrospinosa</name>
    <dbReference type="NCBI Taxonomy" id="97972"/>
    <lineage>
        <taxon>Eukaryota</taxon>
        <taxon>Fungi</taxon>
        <taxon>Dikarya</taxon>
        <taxon>Ascomycota</taxon>
        <taxon>Pezizomycotina</taxon>
        <taxon>Dothideomycetes</taxon>
        <taxon>Pleosporomycetidae</taxon>
        <taxon>Pleosporales</taxon>
        <taxon>Massarineae</taxon>
        <taxon>Periconiaceae</taxon>
        <taxon>Periconia</taxon>
    </lineage>
</organism>
<gene>
    <name evidence="1" type="ORF">DM02DRAFT_331889</name>
</gene>
<dbReference type="OrthoDB" id="3684889at2759"/>
<evidence type="ECO:0000313" key="1">
    <source>
        <dbReference type="EMBL" id="PVI01896.1"/>
    </source>
</evidence>
<accession>A0A2V1DV08</accession>
<proteinExistence type="predicted"/>